<dbReference type="EMBL" id="DMDD01000053">
    <property type="protein sequence ID" value="HAF71888.1"/>
    <property type="molecule type" value="Genomic_DNA"/>
</dbReference>
<evidence type="ECO:0000256" key="1">
    <source>
        <dbReference type="SAM" id="MobiDB-lite"/>
    </source>
</evidence>
<keyword evidence="2" id="KW-0472">Membrane</keyword>
<proteinExistence type="predicted"/>
<keyword evidence="2" id="KW-0812">Transmembrane</keyword>
<protein>
    <submittedName>
        <fullName evidence="3">Uncharacterized protein</fullName>
    </submittedName>
</protein>
<evidence type="ECO:0000313" key="3">
    <source>
        <dbReference type="EMBL" id="HAF71888.1"/>
    </source>
</evidence>
<sequence length="281" mass="28868">MTDPNQNQPPQNPGNWNPNSGGWNQNPYGSQPPLYGQPGQPGQAPMYGAPGQPGQLGQPGQSGGGNGGSGKLVAIIVGALVIVIIIAVVAIFALRGDDDDDNDTAPDNSTSSAPLDDSLGDTGGSDSTDDPYGSDDSSGTGGDGSLPSQWSGIVPASVEEYLTECFDTSFNMNDVESSEQSEVDGTSCYLDGPAPLSGQQVDILAEDARIIYLRDALNGDVPGASGTVFDQSGSVTVGISDVESSGPTLFYLDSDSSVSVEIIEFNDENEARDAARELGLL</sequence>
<feature type="compositionally biased region" description="Low complexity" evidence="1">
    <location>
        <begin position="105"/>
        <end position="117"/>
    </location>
</feature>
<keyword evidence="2" id="KW-1133">Transmembrane helix</keyword>
<evidence type="ECO:0000313" key="4">
    <source>
        <dbReference type="Proteomes" id="UP000260925"/>
    </source>
</evidence>
<dbReference type="Proteomes" id="UP000260925">
    <property type="component" value="Unassembled WGS sequence"/>
</dbReference>
<name>A0A3B9QSD6_9CORY</name>
<gene>
    <name evidence="3" type="ORF">DCL06_02075</name>
</gene>
<feature type="region of interest" description="Disordered" evidence="1">
    <location>
        <begin position="1"/>
        <end position="66"/>
    </location>
</feature>
<evidence type="ECO:0000256" key="2">
    <source>
        <dbReference type="SAM" id="Phobius"/>
    </source>
</evidence>
<comment type="caution">
    <text evidence="3">The sequence shown here is derived from an EMBL/GenBank/DDBJ whole genome shotgun (WGS) entry which is preliminary data.</text>
</comment>
<organism evidence="3 4">
    <name type="scientific">Corynebacterium variabile</name>
    <dbReference type="NCBI Taxonomy" id="1727"/>
    <lineage>
        <taxon>Bacteria</taxon>
        <taxon>Bacillati</taxon>
        <taxon>Actinomycetota</taxon>
        <taxon>Actinomycetes</taxon>
        <taxon>Mycobacteriales</taxon>
        <taxon>Corynebacteriaceae</taxon>
        <taxon>Corynebacterium</taxon>
    </lineage>
</organism>
<reference evidence="3 4" key="1">
    <citation type="journal article" date="2018" name="Nat. Biotechnol.">
        <title>A standardized bacterial taxonomy based on genome phylogeny substantially revises the tree of life.</title>
        <authorList>
            <person name="Parks D.H."/>
            <person name="Chuvochina M."/>
            <person name="Waite D.W."/>
            <person name="Rinke C."/>
            <person name="Skarshewski A."/>
            <person name="Chaumeil P.A."/>
            <person name="Hugenholtz P."/>
        </authorList>
    </citation>
    <scope>NUCLEOTIDE SEQUENCE [LARGE SCALE GENOMIC DNA]</scope>
    <source>
        <strain evidence="3">UBA9851</strain>
    </source>
</reference>
<feature type="region of interest" description="Disordered" evidence="1">
    <location>
        <begin position="102"/>
        <end position="150"/>
    </location>
</feature>
<dbReference type="AlphaFoldDB" id="A0A3B9QSD6"/>
<feature type="transmembrane region" description="Helical" evidence="2">
    <location>
        <begin position="72"/>
        <end position="94"/>
    </location>
</feature>
<accession>A0A3B9QSD6</accession>
<feature type="compositionally biased region" description="Low complexity" evidence="1">
    <location>
        <begin position="1"/>
        <end position="59"/>
    </location>
</feature>